<accession>A0A9D2MAP0</accession>
<dbReference type="PANTHER" id="PTHR30461">
    <property type="entry name" value="DNA-INVERTASE FROM LAMBDOID PROPHAGE"/>
    <property type="match status" value="1"/>
</dbReference>
<dbReference type="SUPFAM" id="SSF53041">
    <property type="entry name" value="Resolvase-like"/>
    <property type="match status" value="1"/>
</dbReference>
<dbReference type="Gene3D" id="3.40.50.1390">
    <property type="entry name" value="Resolvase, N-terminal catalytic domain"/>
    <property type="match status" value="1"/>
</dbReference>
<name>A0A9D2MAP0_9FIRM</name>
<evidence type="ECO:0000313" key="4">
    <source>
        <dbReference type="EMBL" id="HJB56516.1"/>
    </source>
</evidence>
<dbReference type="InterPro" id="IPR038109">
    <property type="entry name" value="DNA_bind_recomb_sf"/>
</dbReference>
<evidence type="ECO:0000259" key="2">
    <source>
        <dbReference type="PROSITE" id="PS51736"/>
    </source>
</evidence>
<organism evidence="4 5">
    <name type="scientific">Candidatus Flavonifractor intestinipullorum</name>
    <dbReference type="NCBI Taxonomy" id="2838587"/>
    <lineage>
        <taxon>Bacteria</taxon>
        <taxon>Bacillati</taxon>
        <taxon>Bacillota</taxon>
        <taxon>Clostridia</taxon>
        <taxon>Eubacteriales</taxon>
        <taxon>Oscillospiraceae</taxon>
        <taxon>Flavonifractor</taxon>
    </lineage>
</organism>
<dbReference type="PROSITE" id="PS51737">
    <property type="entry name" value="RECOMBINASE_DNA_BIND"/>
    <property type="match status" value="1"/>
</dbReference>
<evidence type="ECO:0000313" key="5">
    <source>
        <dbReference type="Proteomes" id="UP000824208"/>
    </source>
</evidence>
<reference evidence="4" key="2">
    <citation type="submission" date="2021-04" db="EMBL/GenBank/DDBJ databases">
        <authorList>
            <person name="Gilroy R."/>
        </authorList>
    </citation>
    <scope>NUCLEOTIDE SEQUENCE</scope>
    <source>
        <strain evidence="4">CHK189-11263</strain>
    </source>
</reference>
<gene>
    <name evidence="4" type="ORF">H9714_03095</name>
</gene>
<feature type="coiled-coil region" evidence="1">
    <location>
        <begin position="395"/>
        <end position="422"/>
    </location>
</feature>
<dbReference type="GO" id="GO:0000150">
    <property type="term" value="F:DNA strand exchange activity"/>
    <property type="evidence" value="ECO:0007669"/>
    <property type="project" value="InterPro"/>
</dbReference>
<dbReference type="PANTHER" id="PTHR30461:SF23">
    <property type="entry name" value="DNA RECOMBINASE-RELATED"/>
    <property type="match status" value="1"/>
</dbReference>
<dbReference type="InterPro" id="IPR025827">
    <property type="entry name" value="Zn_ribbon_recom_dom"/>
</dbReference>
<dbReference type="AlphaFoldDB" id="A0A9D2MAP0"/>
<comment type="caution">
    <text evidence="4">The sequence shown here is derived from an EMBL/GenBank/DDBJ whole genome shotgun (WGS) entry which is preliminary data.</text>
</comment>
<sequence length="498" mass="57522">MDAIYARQSVDRADSISIESQVDFCRYETRGEAYRTYIDRGYSGKNTERPGFQAMMSDVESGRIRKVIVYKLDRISRSILDFSAMMERFEKYRVEFVSTTEKFDTSSPVGRAMLNICIVFAQLERETIQKRVSDAYFSRSQKGFYMGGRIPYGYRLVPTTIGGVKTSMYEIVPEEAAVIRLMFELYSEPECSYGDLVRYFEARGITKHGKPWGRTRMADTLRNSIYVRADLSVYQFYQEQGAIVVNAPSDFIGTNGCYYYRGKDSSGRKQMNFEGNYLILAPHEGIVPSDIWLKCRRKCLRNRQVKINPKAKNTWLAGKIKCGRCGYALVDKRYGSSPARYLLCSNRMNNRACPGPGHLDTGDIEALIYREMRKKLALFPSLRRQKQGPAINPERTALKIELTKIEQEISALLERLAGADEVMYRYISRRVGELDARKNEIAAKISEHTRQRKRDGQEIDNHLTMWEELSFDDKRRTADQLIKAIYATEDAIQIEWRI</sequence>
<dbReference type="EMBL" id="DWYC01000035">
    <property type="protein sequence ID" value="HJB56516.1"/>
    <property type="molecule type" value="Genomic_DNA"/>
</dbReference>
<keyword evidence="1" id="KW-0175">Coiled coil</keyword>
<proteinExistence type="predicted"/>
<protein>
    <submittedName>
        <fullName evidence="4">Recombinase family protein</fullName>
    </submittedName>
</protein>
<dbReference type="Gene3D" id="3.90.1750.20">
    <property type="entry name" value="Putative Large Serine Recombinase, Chain B, Domain 2"/>
    <property type="match status" value="1"/>
</dbReference>
<dbReference type="GO" id="GO:0003677">
    <property type="term" value="F:DNA binding"/>
    <property type="evidence" value="ECO:0007669"/>
    <property type="project" value="InterPro"/>
</dbReference>
<dbReference type="InterPro" id="IPR011109">
    <property type="entry name" value="DNA_bind_recombinase_dom"/>
</dbReference>
<dbReference type="CDD" id="cd03768">
    <property type="entry name" value="SR_ResInv"/>
    <property type="match status" value="1"/>
</dbReference>
<evidence type="ECO:0000256" key="1">
    <source>
        <dbReference type="SAM" id="Coils"/>
    </source>
</evidence>
<feature type="domain" description="Resolvase/invertase-type recombinase catalytic" evidence="2">
    <location>
        <begin position="1"/>
        <end position="143"/>
    </location>
</feature>
<feature type="domain" description="Recombinase" evidence="3">
    <location>
        <begin position="151"/>
        <end position="306"/>
    </location>
</feature>
<dbReference type="PROSITE" id="PS51736">
    <property type="entry name" value="RECOMBINASES_3"/>
    <property type="match status" value="1"/>
</dbReference>
<reference evidence="4" key="1">
    <citation type="journal article" date="2021" name="PeerJ">
        <title>Extensive microbial diversity within the chicken gut microbiome revealed by metagenomics and culture.</title>
        <authorList>
            <person name="Gilroy R."/>
            <person name="Ravi A."/>
            <person name="Getino M."/>
            <person name="Pursley I."/>
            <person name="Horton D.L."/>
            <person name="Alikhan N.F."/>
            <person name="Baker D."/>
            <person name="Gharbi K."/>
            <person name="Hall N."/>
            <person name="Watson M."/>
            <person name="Adriaenssens E.M."/>
            <person name="Foster-Nyarko E."/>
            <person name="Jarju S."/>
            <person name="Secka A."/>
            <person name="Antonio M."/>
            <person name="Oren A."/>
            <person name="Chaudhuri R.R."/>
            <person name="La Ragione R."/>
            <person name="Hildebrand F."/>
            <person name="Pallen M.J."/>
        </authorList>
    </citation>
    <scope>NUCLEOTIDE SEQUENCE</scope>
    <source>
        <strain evidence="4">CHK189-11263</strain>
    </source>
</reference>
<dbReference type="InterPro" id="IPR006119">
    <property type="entry name" value="Resolv_N"/>
</dbReference>
<dbReference type="Proteomes" id="UP000824208">
    <property type="component" value="Unassembled WGS sequence"/>
</dbReference>
<evidence type="ECO:0000259" key="3">
    <source>
        <dbReference type="PROSITE" id="PS51737"/>
    </source>
</evidence>
<dbReference type="Pfam" id="PF07508">
    <property type="entry name" value="Recombinase"/>
    <property type="match status" value="1"/>
</dbReference>
<dbReference type="InterPro" id="IPR036162">
    <property type="entry name" value="Resolvase-like_N_sf"/>
</dbReference>
<dbReference type="InterPro" id="IPR050639">
    <property type="entry name" value="SSR_resolvase"/>
</dbReference>
<dbReference type="SMART" id="SM00857">
    <property type="entry name" value="Resolvase"/>
    <property type="match status" value="1"/>
</dbReference>
<dbReference type="Pfam" id="PF13408">
    <property type="entry name" value="Zn_ribbon_recom"/>
    <property type="match status" value="1"/>
</dbReference>
<dbReference type="Pfam" id="PF00239">
    <property type="entry name" value="Resolvase"/>
    <property type="match status" value="1"/>
</dbReference>